<evidence type="ECO:0000256" key="1">
    <source>
        <dbReference type="ARBA" id="ARBA00004141"/>
    </source>
</evidence>
<dbReference type="EMBL" id="BSUK01000001">
    <property type="protein sequence ID" value="GMA26145.1"/>
    <property type="molecule type" value="Genomic_DNA"/>
</dbReference>
<evidence type="ECO:0000256" key="6">
    <source>
        <dbReference type="SAM" id="Phobius"/>
    </source>
</evidence>
<evidence type="ECO:0000256" key="2">
    <source>
        <dbReference type="ARBA" id="ARBA00009773"/>
    </source>
</evidence>
<organism evidence="7 8">
    <name type="scientific">Luteimicrobium album</name>
    <dbReference type="NCBI Taxonomy" id="1054550"/>
    <lineage>
        <taxon>Bacteria</taxon>
        <taxon>Bacillati</taxon>
        <taxon>Actinomycetota</taxon>
        <taxon>Actinomycetes</taxon>
        <taxon>Micrococcales</taxon>
        <taxon>Luteimicrobium</taxon>
    </lineage>
</organism>
<dbReference type="Proteomes" id="UP001157091">
    <property type="component" value="Unassembled WGS sequence"/>
</dbReference>
<evidence type="ECO:0000256" key="3">
    <source>
        <dbReference type="ARBA" id="ARBA00022692"/>
    </source>
</evidence>
<keyword evidence="3 6" id="KW-0812">Transmembrane</keyword>
<comment type="subcellular location">
    <subcellularLocation>
        <location evidence="1">Membrane</location>
        <topology evidence="1">Multi-pass membrane protein</topology>
    </subcellularLocation>
</comment>
<keyword evidence="4 6" id="KW-1133">Transmembrane helix</keyword>
<accession>A0ABQ6I8S9</accession>
<evidence type="ECO:0000256" key="4">
    <source>
        <dbReference type="ARBA" id="ARBA00022989"/>
    </source>
</evidence>
<dbReference type="Pfam" id="PF01594">
    <property type="entry name" value="AI-2E_transport"/>
    <property type="match status" value="1"/>
</dbReference>
<comment type="caution">
    <text evidence="7">The sequence shown here is derived from an EMBL/GenBank/DDBJ whole genome shotgun (WGS) entry which is preliminary data.</text>
</comment>
<sequence>MLVFIGAFIPLIGAPLAMVVAMIVALATHGVWSAVLVGVGIAMIGQLEGHVLQPLVMGRQVSLHPVVVACSVTAGTLIGGSWARSSPSRWSP</sequence>
<feature type="transmembrane region" description="Helical" evidence="6">
    <location>
        <begin position="61"/>
        <end position="83"/>
    </location>
</feature>
<evidence type="ECO:0000313" key="8">
    <source>
        <dbReference type="Proteomes" id="UP001157091"/>
    </source>
</evidence>
<keyword evidence="5 6" id="KW-0472">Membrane</keyword>
<evidence type="ECO:0000313" key="7">
    <source>
        <dbReference type="EMBL" id="GMA26145.1"/>
    </source>
</evidence>
<keyword evidence="8" id="KW-1185">Reference proteome</keyword>
<feature type="transmembrane region" description="Helical" evidence="6">
    <location>
        <begin position="31"/>
        <end position="49"/>
    </location>
</feature>
<gene>
    <name evidence="7" type="ORF">GCM10025864_39040</name>
</gene>
<protein>
    <submittedName>
        <fullName evidence="7">Uncharacterized protein</fullName>
    </submittedName>
</protein>
<dbReference type="InterPro" id="IPR002549">
    <property type="entry name" value="AI-2E-like"/>
</dbReference>
<proteinExistence type="inferred from homology"/>
<reference evidence="8" key="1">
    <citation type="journal article" date="2019" name="Int. J. Syst. Evol. Microbiol.">
        <title>The Global Catalogue of Microorganisms (GCM) 10K type strain sequencing project: providing services to taxonomists for standard genome sequencing and annotation.</title>
        <authorList>
            <consortium name="The Broad Institute Genomics Platform"/>
            <consortium name="The Broad Institute Genome Sequencing Center for Infectious Disease"/>
            <person name="Wu L."/>
            <person name="Ma J."/>
        </authorList>
    </citation>
    <scope>NUCLEOTIDE SEQUENCE [LARGE SCALE GENOMIC DNA]</scope>
    <source>
        <strain evidence="8">NBRC 106348</strain>
    </source>
</reference>
<name>A0ABQ6I8S9_9MICO</name>
<comment type="similarity">
    <text evidence="2">Belongs to the autoinducer-2 exporter (AI-2E) (TC 2.A.86) family.</text>
</comment>
<evidence type="ECO:0000256" key="5">
    <source>
        <dbReference type="ARBA" id="ARBA00023136"/>
    </source>
</evidence>